<name>N6VYC7_9GAMM</name>
<feature type="region of interest" description="Disordered" evidence="1">
    <location>
        <begin position="1"/>
        <end position="32"/>
    </location>
</feature>
<dbReference type="OrthoDB" id="9972442at2"/>
<proteinExistence type="predicted"/>
<evidence type="ECO:0000256" key="1">
    <source>
        <dbReference type="SAM" id="MobiDB-lite"/>
    </source>
</evidence>
<dbReference type="RefSeq" id="WP_004579536.1">
    <property type="nucleotide sequence ID" value="NZ_AP028878.1"/>
</dbReference>
<accession>N6VYC7</accession>
<dbReference type="EMBL" id="APLQ01000011">
    <property type="protein sequence ID" value="ENO15240.1"/>
    <property type="molecule type" value="Genomic_DNA"/>
</dbReference>
<dbReference type="AlphaFoldDB" id="N6VYC7"/>
<dbReference type="Proteomes" id="UP000013165">
    <property type="component" value="Unassembled WGS sequence"/>
</dbReference>
<protein>
    <submittedName>
        <fullName evidence="2">Uncharacterized protein</fullName>
    </submittedName>
</protein>
<gene>
    <name evidence="2" type="ORF">J057_07816</name>
</gene>
<organism evidence="2 3">
    <name type="scientific">Marinobacter nanhaiticus D15-8W</name>
    <dbReference type="NCBI Taxonomy" id="626887"/>
    <lineage>
        <taxon>Bacteria</taxon>
        <taxon>Pseudomonadati</taxon>
        <taxon>Pseudomonadota</taxon>
        <taxon>Gammaproteobacteria</taxon>
        <taxon>Pseudomonadales</taxon>
        <taxon>Marinobacteraceae</taxon>
        <taxon>Marinobacter</taxon>
    </lineage>
</organism>
<dbReference type="HOGENOM" id="CLU_2862558_0_0_6"/>
<reference evidence="2 3" key="1">
    <citation type="journal article" date="2013" name="Genome Announc.">
        <title>Genome Sequence of the Polycyclic Aromatic Hydrocarbon-Degrading Bacterium Strain Marinobacter nanhaiticus D15-8WT.</title>
        <authorList>
            <person name="Cui Z."/>
            <person name="Gao W."/>
            <person name="Li Q."/>
            <person name="Xu G."/>
            <person name="Zheng L."/>
        </authorList>
    </citation>
    <scope>NUCLEOTIDE SEQUENCE [LARGE SCALE GENOMIC DNA]</scope>
    <source>
        <strain evidence="2 3">D15-8W</strain>
    </source>
</reference>
<keyword evidence="3" id="KW-1185">Reference proteome</keyword>
<dbReference type="PATRIC" id="fig|626887.3.peg.1557"/>
<evidence type="ECO:0000313" key="3">
    <source>
        <dbReference type="Proteomes" id="UP000013165"/>
    </source>
</evidence>
<evidence type="ECO:0000313" key="2">
    <source>
        <dbReference type="EMBL" id="ENO15240.1"/>
    </source>
</evidence>
<comment type="caution">
    <text evidence="2">The sequence shown here is derived from an EMBL/GenBank/DDBJ whole genome shotgun (WGS) entry which is preliminary data.</text>
</comment>
<sequence>MTEAFKKAQKTRPAVVCRPAPKPNLPERRKSLRQGDQLVVAGSHSSFVLEVSSSEAQDSGEGRD</sequence>